<organism evidence="2 3">
    <name type="scientific">Actinocatenispora sera</name>
    <dbReference type="NCBI Taxonomy" id="390989"/>
    <lineage>
        <taxon>Bacteria</taxon>
        <taxon>Bacillati</taxon>
        <taxon>Actinomycetota</taxon>
        <taxon>Actinomycetes</taxon>
        <taxon>Micromonosporales</taxon>
        <taxon>Micromonosporaceae</taxon>
        <taxon>Actinocatenispora</taxon>
    </lineage>
</organism>
<keyword evidence="3" id="KW-1185">Reference proteome</keyword>
<accession>A0A810KYA5</accession>
<evidence type="ECO:0000313" key="3">
    <source>
        <dbReference type="Proteomes" id="UP000680750"/>
    </source>
</evidence>
<protein>
    <submittedName>
        <fullName evidence="2">Uncharacterized protein</fullName>
    </submittedName>
</protein>
<evidence type="ECO:0000313" key="2">
    <source>
        <dbReference type="EMBL" id="BCJ27389.1"/>
    </source>
</evidence>
<feature type="region of interest" description="Disordered" evidence="1">
    <location>
        <begin position="1"/>
        <end position="20"/>
    </location>
</feature>
<sequence length="59" mass="6665">MGARCLLAGRTAPPPHRTLGEPMELLKTIAGACRRLRTRIDGWRDEVADRPIDPAGWWR</sequence>
<reference evidence="2" key="1">
    <citation type="submission" date="2020-08" db="EMBL/GenBank/DDBJ databases">
        <title>Whole genome shotgun sequence of Actinocatenispora sera NBRC 101916.</title>
        <authorList>
            <person name="Komaki H."/>
            <person name="Tamura T."/>
        </authorList>
    </citation>
    <scope>NUCLEOTIDE SEQUENCE</scope>
    <source>
        <strain evidence="2">NBRC 101916</strain>
    </source>
</reference>
<dbReference type="EMBL" id="AP023354">
    <property type="protein sequence ID" value="BCJ27389.1"/>
    <property type="molecule type" value="Genomic_DNA"/>
</dbReference>
<dbReference type="Proteomes" id="UP000680750">
    <property type="component" value="Chromosome"/>
</dbReference>
<evidence type="ECO:0000256" key="1">
    <source>
        <dbReference type="SAM" id="MobiDB-lite"/>
    </source>
</evidence>
<name>A0A810KYA5_9ACTN</name>
<proteinExistence type="predicted"/>
<dbReference type="AlphaFoldDB" id="A0A810KYA5"/>
<gene>
    <name evidence="2" type="ORF">Asera_14970</name>
</gene>
<dbReference type="KEGG" id="aser:Asera_14970"/>